<evidence type="ECO:0000256" key="9">
    <source>
        <dbReference type="ARBA" id="ARBA00022692"/>
    </source>
</evidence>
<evidence type="ECO:0000313" key="23">
    <source>
        <dbReference type="Proteomes" id="UP000197138"/>
    </source>
</evidence>
<dbReference type="GO" id="GO:0051707">
    <property type="term" value="P:response to other organism"/>
    <property type="evidence" value="ECO:0007669"/>
    <property type="project" value="UniProtKB-ARBA"/>
</dbReference>
<evidence type="ECO:0000256" key="14">
    <source>
        <dbReference type="ARBA" id="ARBA00022840"/>
    </source>
</evidence>
<keyword evidence="15 19" id="KW-1133">Transmembrane helix</keyword>
<keyword evidence="24" id="KW-1185">Reference proteome</keyword>
<reference evidence="23" key="1">
    <citation type="journal article" date="2017" name="Plant J.">
        <title>The pomegranate (Punica granatum L.) genome and the genomics of punicalagin biosynthesis.</title>
        <authorList>
            <person name="Qin G."/>
            <person name="Xu C."/>
            <person name="Ming R."/>
            <person name="Tang H."/>
            <person name="Guyot R."/>
            <person name="Kramer E.M."/>
            <person name="Hu Y."/>
            <person name="Yi X."/>
            <person name="Qi Y."/>
            <person name="Xu X."/>
            <person name="Gao Z."/>
            <person name="Pan H."/>
            <person name="Jian J."/>
            <person name="Tian Y."/>
            <person name="Yue Z."/>
            <person name="Xu Y."/>
        </authorList>
    </citation>
    <scope>NUCLEOTIDE SEQUENCE [LARGE SCALE GENOMIC DNA]</scope>
    <source>
        <strain evidence="23">cv. Dabenzi</strain>
    </source>
</reference>
<dbReference type="Pfam" id="PF08263">
    <property type="entry name" value="LRRNT_2"/>
    <property type="match status" value="1"/>
</dbReference>
<dbReference type="GO" id="GO:0033612">
    <property type="term" value="F:receptor serine/threonine kinase binding"/>
    <property type="evidence" value="ECO:0007669"/>
    <property type="project" value="TreeGrafter"/>
</dbReference>
<dbReference type="Gene3D" id="3.80.10.10">
    <property type="entry name" value="Ribonuclease Inhibitor"/>
    <property type="match status" value="3"/>
</dbReference>
<evidence type="ECO:0000256" key="15">
    <source>
        <dbReference type="ARBA" id="ARBA00022989"/>
    </source>
</evidence>
<dbReference type="Pfam" id="PF13855">
    <property type="entry name" value="LRR_8"/>
    <property type="match status" value="1"/>
</dbReference>
<dbReference type="Proteomes" id="UP000515151">
    <property type="component" value="Chromosome 3"/>
</dbReference>
<dbReference type="GeneID" id="116199643"/>
<dbReference type="InterPro" id="IPR050647">
    <property type="entry name" value="Plant_LRR-RLKs"/>
</dbReference>
<dbReference type="Proteomes" id="UP000197138">
    <property type="component" value="Unassembled WGS sequence"/>
</dbReference>
<evidence type="ECO:0000256" key="4">
    <source>
        <dbReference type="ARBA" id="ARBA00012513"/>
    </source>
</evidence>
<dbReference type="InterPro" id="IPR017441">
    <property type="entry name" value="Protein_kinase_ATP_BS"/>
</dbReference>
<keyword evidence="13" id="KW-0418">Kinase</keyword>
<dbReference type="InterPro" id="IPR055414">
    <property type="entry name" value="LRR_R13L4/SHOC2-like"/>
</dbReference>
<dbReference type="SUPFAM" id="SSF56112">
    <property type="entry name" value="Protein kinase-like (PK-like)"/>
    <property type="match status" value="1"/>
</dbReference>
<dbReference type="InterPro" id="IPR003591">
    <property type="entry name" value="Leu-rich_rpt_typical-subtyp"/>
</dbReference>
<feature type="chain" id="PRO_5044568860" description="non-specific serine/threonine protein kinase" evidence="20">
    <location>
        <begin position="26"/>
        <end position="988"/>
    </location>
</feature>
<keyword evidence="6" id="KW-0723">Serine/threonine-protein kinase</keyword>
<dbReference type="InterPro" id="IPR001611">
    <property type="entry name" value="Leu-rich_rpt"/>
</dbReference>
<dbReference type="InterPro" id="IPR013210">
    <property type="entry name" value="LRR_N_plant-typ"/>
</dbReference>
<dbReference type="SUPFAM" id="SSF52058">
    <property type="entry name" value="L domain-like"/>
    <property type="match status" value="2"/>
</dbReference>
<dbReference type="InterPro" id="IPR011009">
    <property type="entry name" value="Kinase-like_dom_sf"/>
</dbReference>
<evidence type="ECO:0000256" key="6">
    <source>
        <dbReference type="ARBA" id="ARBA00022527"/>
    </source>
</evidence>
<keyword evidence="7" id="KW-0433">Leucine-rich repeat</keyword>
<feature type="domain" description="Protein kinase" evidence="21">
    <location>
        <begin position="685"/>
        <end position="986"/>
    </location>
</feature>
<comment type="similarity">
    <text evidence="2">Belongs to the protein kinase superfamily. Ser/Thr protein kinase family.</text>
</comment>
<evidence type="ECO:0000256" key="12">
    <source>
        <dbReference type="ARBA" id="ARBA00022741"/>
    </source>
</evidence>
<evidence type="ECO:0000259" key="21">
    <source>
        <dbReference type="PROSITE" id="PS50011"/>
    </source>
</evidence>
<dbReference type="Pfam" id="PF00069">
    <property type="entry name" value="Pkinase"/>
    <property type="match status" value="1"/>
</dbReference>
<dbReference type="Gene3D" id="3.30.200.20">
    <property type="entry name" value="Phosphorylase Kinase, domain 1"/>
    <property type="match status" value="1"/>
</dbReference>
<evidence type="ECO:0000256" key="19">
    <source>
        <dbReference type="SAM" id="Phobius"/>
    </source>
</evidence>
<dbReference type="SMART" id="SM00369">
    <property type="entry name" value="LRR_TYP"/>
    <property type="match status" value="7"/>
</dbReference>
<reference evidence="24" key="3">
    <citation type="journal article" date="2020" name="Plant Biotechnol. J.">
        <title>The pomegranate (Punica granatum L.) draft genome dissects genetic divergence between soft- and hard-seeded cultivars.</title>
        <authorList>
            <person name="Luo X."/>
            <person name="Li H."/>
            <person name="Wu Z."/>
            <person name="Yao W."/>
            <person name="Zhao P."/>
            <person name="Cao D."/>
            <person name="Yu H."/>
            <person name="Li K."/>
            <person name="Poudel K."/>
            <person name="Zhao D."/>
            <person name="Zhang F."/>
            <person name="Xia X."/>
            <person name="Chen L."/>
            <person name="Wang Q."/>
            <person name="Jing D."/>
            <person name="Cao S."/>
        </authorList>
    </citation>
    <scope>NUCLEOTIDE SEQUENCE [LARGE SCALE GENOMIC DNA]</scope>
</reference>
<dbReference type="Gene3D" id="1.10.510.10">
    <property type="entry name" value="Transferase(Phosphotransferase) domain 1"/>
    <property type="match status" value="1"/>
</dbReference>
<keyword evidence="14 18" id="KW-0067">ATP-binding</keyword>
<evidence type="ECO:0000256" key="7">
    <source>
        <dbReference type="ARBA" id="ARBA00022614"/>
    </source>
</evidence>
<dbReference type="PROSITE" id="PS50011">
    <property type="entry name" value="PROTEIN_KINASE_DOM"/>
    <property type="match status" value="1"/>
</dbReference>
<evidence type="ECO:0000256" key="20">
    <source>
        <dbReference type="SAM" id="SignalP"/>
    </source>
</evidence>
<keyword evidence="5" id="KW-1003">Cell membrane</keyword>
<evidence type="ECO:0000313" key="25">
    <source>
        <dbReference type="RefSeq" id="XP_031385954.1"/>
    </source>
</evidence>
<gene>
    <name evidence="25" type="primary">LOC116199643</name>
    <name evidence="22" type="ORF">CDL15_Pgr013355</name>
</gene>
<dbReference type="PROSITE" id="PS00107">
    <property type="entry name" value="PROTEIN_KINASE_ATP"/>
    <property type="match status" value="1"/>
</dbReference>
<evidence type="ECO:0000256" key="5">
    <source>
        <dbReference type="ARBA" id="ARBA00022475"/>
    </source>
</evidence>
<dbReference type="OrthoDB" id="2021138at2759"/>
<dbReference type="EC" id="2.7.11.1" evidence="4"/>
<dbReference type="FunFam" id="3.80.10.10:FF:000215">
    <property type="entry name" value="Receptor-like protein kinase HSL1"/>
    <property type="match status" value="1"/>
</dbReference>
<evidence type="ECO:0000256" key="8">
    <source>
        <dbReference type="ARBA" id="ARBA00022679"/>
    </source>
</evidence>
<keyword evidence="10 20" id="KW-0732">Signal</keyword>
<evidence type="ECO:0000256" key="13">
    <source>
        <dbReference type="ARBA" id="ARBA00022777"/>
    </source>
</evidence>
<dbReference type="RefSeq" id="XP_031385954.1">
    <property type="nucleotide sequence ID" value="XM_031530094.1"/>
</dbReference>
<feature type="binding site" evidence="18">
    <location>
        <position position="714"/>
    </location>
    <ligand>
        <name>ATP</name>
        <dbReference type="ChEBI" id="CHEBI:30616"/>
    </ligand>
</feature>
<dbReference type="FunFam" id="3.80.10.10:FF:000453">
    <property type="entry name" value="Leucine-rich receptor-like protein kinase family protein"/>
    <property type="match status" value="1"/>
</dbReference>
<dbReference type="Pfam" id="PF23598">
    <property type="entry name" value="LRR_14"/>
    <property type="match status" value="1"/>
</dbReference>
<dbReference type="PANTHER" id="PTHR48056">
    <property type="entry name" value="LRR RECEPTOR-LIKE SERINE/THREONINE-PROTEIN KINASE-RELATED"/>
    <property type="match status" value="1"/>
</dbReference>
<dbReference type="FunFam" id="3.80.10.10:FF:000275">
    <property type="entry name" value="Leucine-rich repeat receptor-like protein kinase"/>
    <property type="match status" value="1"/>
</dbReference>
<comment type="similarity">
    <text evidence="3">Belongs to the RLP family.</text>
</comment>
<keyword evidence="11" id="KW-0677">Repeat</keyword>
<dbReference type="AlphaFoldDB" id="A0A218W0Y9"/>
<evidence type="ECO:0000256" key="1">
    <source>
        <dbReference type="ARBA" id="ARBA00004251"/>
    </source>
</evidence>
<comment type="subcellular location">
    <subcellularLocation>
        <location evidence="1">Cell membrane</location>
        <topology evidence="1">Single-pass type I membrane protein</topology>
    </subcellularLocation>
</comment>
<dbReference type="FunFam" id="1.10.510.10:FF:000453">
    <property type="entry name" value="LRR receptor-like serine/threonine-protein kinase HSL2"/>
    <property type="match status" value="1"/>
</dbReference>
<dbReference type="InterPro" id="IPR032675">
    <property type="entry name" value="LRR_dom_sf"/>
</dbReference>
<keyword evidence="12 18" id="KW-0547">Nucleotide-binding</keyword>
<evidence type="ECO:0000256" key="11">
    <source>
        <dbReference type="ARBA" id="ARBA00022737"/>
    </source>
</evidence>
<proteinExistence type="inferred from homology"/>
<dbReference type="Pfam" id="PF00560">
    <property type="entry name" value="LRR_1"/>
    <property type="match status" value="5"/>
</dbReference>
<dbReference type="GO" id="GO:0006952">
    <property type="term" value="P:defense response"/>
    <property type="evidence" value="ECO:0007669"/>
    <property type="project" value="UniProtKB-ARBA"/>
</dbReference>
<dbReference type="PANTHER" id="PTHR48056:SF35">
    <property type="entry name" value="LRR RECEPTOR-LIKE SERINE_THREONINE-PROTEIN KINASE HSL2"/>
    <property type="match status" value="1"/>
</dbReference>
<feature type="transmembrane region" description="Helical" evidence="19">
    <location>
        <begin position="630"/>
        <end position="651"/>
    </location>
</feature>
<evidence type="ECO:0000256" key="2">
    <source>
        <dbReference type="ARBA" id="ARBA00008684"/>
    </source>
</evidence>
<keyword evidence="9 19" id="KW-0812">Transmembrane</keyword>
<dbReference type="EMBL" id="MTKT01005554">
    <property type="protein sequence ID" value="OWM66138.1"/>
    <property type="molecule type" value="Genomic_DNA"/>
</dbReference>
<keyword evidence="16 19" id="KW-0472">Membrane</keyword>
<evidence type="ECO:0000256" key="10">
    <source>
        <dbReference type="ARBA" id="ARBA00022729"/>
    </source>
</evidence>
<name>A0A218W0Y9_PUNGR</name>
<feature type="signal peptide" evidence="20">
    <location>
        <begin position="1"/>
        <end position="25"/>
    </location>
</feature>
<organism evidence="22 23">
    <name type="scientific">Punica granatum</name>
    <name type="common">Pomegranate</name>
    <dbReference type="NCBI Taxonomy" id="22663"/>
    <lineage>
        <taxon>Eukaryota</taxon>
        <taxon>Viridiplantae</taxon>
        <taxon>Streptophyta</taxon>
        <taxon>Embryophyta</taxon>
        <taxon>Tracheophyta</taxon>
        <taxon>Spermatophyta</taxon>
        <taxon>Magnoliopsida</taxon>
        <taxon>eudicotyledons</taxon>
        <taxon>Gunneridae</taxon>
        <taxon>Pentapetalae</taxon>
        <taxon>rosids</taxon>
        <taxon>malvids</taxon>
        <taxon>Myrtales</taxon>
        <taxon>Lythraceae</taxon>
        <taxon>Punica</taxon>
    </lineage>
</organism>
<reference evidence="25" key="4">
    <citation type="submission" date="2025-04" db="UniProtKB">
        <authorList>
            <consortium name="RefSeq"/>
        </authorList>
    </citation>
    <scope>IDENTIFICATION</scope>
    <source>
        <tissue evidence="25">Leaf</tissue>
    </source>
</reference>
<accession>A0A218W0Y9</accession>
<evidence type="ECO:0000256" key="18">
    <source>
        <dbReference type="PROSITE-ProRule" id="PRU10141"/>
    </source>
</evidence>
<keyword evidence="17" id="KW-0325">Glycoprotein</keyword>
<evidence type="ECO:0000256" key="3">
    <source>
        <dbReference type="ARBA" id="ARBA00009592"/>
    </source>
</evidence>
<dbReference type="GO" id="GO:0009791">
    <property type="term" value="P:post-embryonic development"/>
    <property type="evidence" value="ECO:0007669"/>
    <property type="project" value="UniProtKB-ARBA"/>
</dbReference>
<dbReference type="PROSITE" id="PS00108">
    <property type="entry name" value="PROTEIN_KINASE_ST"/>
    <property type="match status" value="1"/>
</dbReference>
<dbReference type="GO" id="GO:0005524">
    <property type="term" value="F:ATP binding"/>
    <property type="evidence" value="ECO:0007669"/>
    <property type="project" value="UniProtKB-UniRule"/>
</dbReference>
<dbReference type="InterPro" id="IPR008271">
    <property type="entry name" value="Ser/Thr_kinase_AS"/>
</dbReference>
<evidence type="ECO:0000256" key="16">
    <source>
        <dbReference type="ARBA" id="ARBA00023136"/>
    </source>
</evidence>
<dbReference type="GO" id="GO:0004674">
    <property type="term" value="F:protein serine/threonine kinase activity"/>
    <property type="evidence" value="ECO:0007669"/>
    <property type="project" value="UniProtKB-KW"/>
</dbReference>
<evidence type="ECO:0000256" key="17">
    <source>
        <dbReference type="ARBA" id="ARBA00023180"/>
    </source>
</evidence>
<dbReference type="InterPro" id="IPR000719">
    <property type="entry name" value="Prot_kinase_dom"/>
</dbReference>
<sequence>MGNWKLGGCSALVLCFLLCFSAAAAVNGDYEVLLRVKDSQLDDPDGILSDWVANSERSACNWIGISCDPKNGTVVSIDLSGFNLAGGFPSDFCRIRTLQNLSLGDNFFGGTLTSPSFALCSRLSLLNLSSNTFVGSLPDFSSGFTALEVLNLSFNNFSGEIPPSFGRLPSLKVLALVANLLNGSIPSFLCNLTELTRLELTWNPFQQASLPEDIGNLTKLENLWIMESYLIGEIPVSIGNLTSLTNMDLSNNALTGRIPDTIANMRSLQHIELFNNLLSGELPVGISKLSALVELDVSQNNLTGNLPEKIAAMPLTSLNLNDNFFSGEVPVVLAANRNLRQLKLFNNSFTGSLPSELGKNSELEDFDVSTNGFTGQLPQYLCHRNKLQRIVVFTNLFNGTIPGSYGDCDTLNYIRIENNQFSGEVPSGFWSLSGLSHLHLQNNQFEGTVPPSISSAESMTSLLIAGNRFSGNIPSEICQLHELTVINLSKNKFTGDVPSCITGLKKLQKLEMQENQLTGEIPASVKSWTDLTELNLSNNHLYGTIPPELGDLPVLTYLDLSRNLLSGEIPMELTKLTLNQFNVSDNRLDGEVPSGFNHGLLISSLMGNPGLCSPNLKPLPRCSKPGKAKLYIVVALAICALVLLVSLIWFLRTKLHVCRGKRKKLWKITTFQRVGLSHSDLFDHLTEANLIGSGGSGRVYRVRLKSGQMVAAKKLWGRTHSPEAESVFRSEVETLSRVRHGNIVKLMFSCIGEECRVLVYEYMENGSLGDLLHGEKGGELLDWPQRFAIALGAAQGLAYLHHDCVPPIVHRDVKSNNILLDVELRPHVADFGLAKTLQQVAADAATEGQDVMSKVAGSYGYIAPEYAYTLKVNEKSDVYSFGVVLLELITGKWPNDPSFGENKDIVKWVTETALSSPQGGDDEAAGNNYFWDMDQLLDPRMDPSADDLEEIEKVLDVALSCTSASPTNRPSMRRVVELLKVRKPTSSK</sequence>
<keyword evidence="8" id="KW-0808">Transferase</keyword>
<dbReference type="SMART" id="SM00220">
    <property type="entry name" value="S_TKc"/>
    <property type="match status" value="1"/>
</dbReference>
<dbReference type="GO" id="GO:0005886">
    <property type="term" value="C:plasma membrane"/>
    <property type="evidence" value="ECO:0007669"/>
    <property type="project" value="UniProtKB-SubCell"/>
</dbReference>
<evidence type="ECO:0000313" key="24">
    <source>
        <dbReference type="Proteomes" id="UP000515151"/>
    </source>
</evidence>
<protein>
    <recommendedName>
        <fullName evidence="4">non-specific serine/threonine protein kinase</fullName>
        <ecNumber evidence="4">2.7.11.1</ecNumber>
    </recommendedName>
</protein>
<reference evidence="22" key="2">
    <citation type="submission" date="2017-06" db="EMBL/GenBank/DDBJ databases">
        <title>The pomegranate genome and the genomics of punicalagin biosynthesis.</title>
        <authorList>
            <person name="Xu C."/>
        </authorList>
    </citation>
    <scope>NUCLEOTIDE SEQUENCE [LARGE SCALE GENOMIC DNA]</scope>
    <source>
        <tissue evidence="22">Fresh leaf</tissue>
    </source>
</reference>
<evidence type="ECO:0000313" key="22">
    <source>
        <dbReference type="EMBL" id="OWM66138.1"/>
    </source>
</evidence>